<dbReference type="InterPro" id="IPR035165">
    <property type="entry name" value="DUF5319"/>
</dbReference>
<sequence>MPPGMPPDPFDDDFMAEVTSESGMFEDDDEAFEPLSDQERALLEQDLADLREFETALAPRGVKGIVIDCVDCQEMHYFDWTILRERMEQMLGDGSIPTHEPAMDPNPDFYVTWDYCLGFLDGLEAPRRVRRGLF</sequence>
<gene>
    <name evidence="1" type="ORF">BJL86_0912</name>
</gene>
<evidence type="ECO:0000313" key="1">
    <source>
        <dbReference type="EMBL" id="ANI91705.1"/>
    </source>
</evidence>
<organism evidence="1 2">
    <name type="scientific">Dietzia timorensis</name>
    <dbReference type="NCBI Taxonomy" id="499555"/>
    <lineage>
        <taxon>Bacteria</taxon>
        <taxon>Bacillati</taxon>
        <taxon>Actinomycetota</taxon>
        <taxon>Actinomycetes</taxon>
        <taxon>Mycobacteriales</taxon>
        <taxon>Dietziaceae</taxon>
        <taxon>Dietzia</taxon>
    </lineage>
</organism>
<proteinExistence type="predicted"/>
<dbReference type="Proteomes" id="UP000186104">
    <property type="component" value="Chromosome"/>
</dbReference>
<dbReference type="AlphaFoldDB" id="A0A173LHG7"/>
<dbReference type="OrthoDB" id="3476210at2"/>
<accession>A0A173LHG7</accession>
<keyword evidence="2" id="KW-1185">Reference proteome</keyword>
<evidence type="ECO:0000313" key="2">
    <source>
        <dbReference type="Proteomes" id="UP000186104"/>
    </source>
</evidence>
<reference evidence="1 2" key="1">
    <citation type="submission" date="2016-06" db="EMBL/GenBank/DDBJ databases">
        <title>Complete genome sequence of a saline-alkali tolerant type strain Dietzia timorensis ID05-A0528T.</title>
        <authorList>
            <person name="Wu X."/>
        </authorList>
    </citation>
    <scope>NUCLEOTIDE SEQUENCE [LARGE SCALE GENOMIC DNA]</scope>
    <source>
        <strain evidence="1 2">ID05-A0528</strain>
    </source>
</reference>
<dbReference type="STRING" id="499555.BJL86_0912"/>
<protein>
    <recommendedName>
        <fullName evidence="3">DUF5319 domain-containing protein</fullName>
    </recommendedName>
</protein>
<dbReference type="KEGG" id="dtm:BJL86_0912"/>
<evidence type="ECO:0008006" key="3">
    <source>
        <dbReference type="Google" id="ProtNLM"/>
    </source>
</evidence>
<dbReference type="EMBL" id="CP015961">
    <property type="protein sequence ID" value="ANI91705.1"/>
    <property type="molecule type" value="Genomic_DNA"/>
</dbReference>
<dbReference type="Pfam" id="PF17252">
    <property type="entry name" value="DUF5319"/>
    <property type="match status" value="1"/>
</dbReference>
<name>A0A173LHG7_9ACTN</name>